<name>A0A507FGE9_9FUNG</name>
<comment type="caution">
    <text evidence="1">The sequence shown here is derived from an EMBL/GenBank/DDBJ whole genome shotgun (WGS) entry which is preliminary data.</text>
</comment>
<dbReference type="AlphaFoldDB" id="A0A507FGE9"/>
<dbReference type="EMBL" id="QEAP01000130">
    <property type="protein sequence ID" value="TPX74346.1"/>
    <property type="molecule type" value="Genomic_DNA"/>
</dbReference>
<proteinExistence type="predicted"/>
<accession>A0A507FGE9</accession>
<evidence type="ECO:0000313" key="2">
    <source>
        <dbReference type="Proteomes" id="UP000320333"/>
    </source>
</evidence>
<sequence>MCTDKADGRRLPNELIEAILQLLPPLQMFQLATAFRFLRLQSSAIPLLPGATIDKAAAKGQVALLNWWKQNKLPFNYSRAALDNASRYGHVLVLDWWRESGLALKYSHRAVDWASANGHIAVLMWWDAHSRTRSSPSRLLTKGRSITFKYSSKSIDAAHSPDVLDWWCTCRLRHEFKQSFSRQVLSKASRTGNVQVLEWWKKSGFLDDRNEDIFEPLFTAQALDLASQNGFVGVLEWWVGSGFRFETSRQALLLASLNGHVEVLDWWRRSGLVDFELSEGEREMVLTECPPNVVEWWSSEAGVK</sequence>
<keyword evidence="2" id="KW-1185">Reference proteome</keyword>
<protein>
    <recommendedName>
        <fullName evidence="3">F-box domain-containing protein</fullName>
    </recommendedName>
</protein>
<dbReference type="Gene3D" id="1.25.40.20">
    <property type="entry name" value="Ankyrin repeat-containing domain"/>
    <property type="match status" value="1"/>
</dbReference>
<organism evidence="1 2">
    <name type="scientific">Chytriomyces confervae</name>
    <dbReference type="NCBI Taxonomy" id="246404"/>
    <lineage>
        <taxon>Eukaryota</taxon>
        <taxon>Fungi</taxon>
        <taxon>Fungi incertae sedis</taxon>
        <taxon>Chytridiomycota</taxon>
        <taxon>Chytridiomycota incertae sedis</taxon>
        <taxon>Chytridiomycetes</taxon>
        <taxon>Chytridiales</taxon>
        <taxon>Chytriomycetaceae</taxon>
        <taxon>Chytriomyces</taxon>
    </lineage>
</organism>
<evidence type="ECO:0000313" key="1">
    <source>
        <dbReference type="EMBL" id="TPX74346.1"/>
    </source>
</evidence>
<dbReference type="InterPro" id="IPR052050">
    <property type="entry name" value="SecEffector_AnkRepeat"/>
</dbReference>
<dbReference type="PANTHER" id="PTHR46586:SF3">
    <property type="entry name" value="ANKYRIN REPEAT-CONTAINING PROTEIN"/>
    <property type="match status" value="1"/>
</dbReference>
<dbReference type="STRING" id="246404.A0A507FGE9"/>
<gene>
    <name evidence="1" type="ORF">CcCBS67573_g04373</name>
</gene>
<dbReference type="SUPFAM" id="SSF140860">
    <property type="entry name" value="Pseudo ankyrin repeat-like"/>
    <property type="match status" value="1"/>
</dbReference>
<evidence type="ECO:0008006" key="3">
    <source>
        <dbReference type="Google" id="ProtNLM"/>
    </source>
</evidence>
<reference evidence="1 2" key="1">
    <citation type="journal article" date="2019" name="Sci. Rep.">
        <title>Comparative genomics of chytrid fungi reveal insights into the obligate biotrophic and pathogenic lifestyle of Synchytrium endobioticum.</title>
        <authorList>
            <person name="van de Vossenberg B.T.L.H."/>
            <person name="Warris S."/>
            <person name="Nguyen H.D.T."/>
            <person name="van Gent-Pelzer M.P.E."/>
            <person name="Joly D.L."/>
            <person name="van de Geest H.C."/>
            <person name="Bonants P.J.M."/>
            <person name="Smith D.S."/>
            <person name="Levesque C.A."/>
            <person name="van der Lee T.A.J."/>
        </authorList>
    </citation>
    <scope>NUCLEOTIDE SEQUENCE [LARGE SCALE GENOMIC DNA]</scope>
    <source>
        <strain evidence="1 2">CBS 675.73</strain>
    </source>
</reference>
<dbReference type="OrthoDB" id="63159at2759"/>
<dbReference type="Proteomes" id="UP000320333">
    <property type="component" value="Unassembled WGS sequence"/>
</dbReference>
<dbReference type="PANTHER" id="PTHR46586">
    <property type="entry name" value="ANKYRIN REPEAT-CONTAINING PROTEIN"/>
    <property type="match status" value="1"/>
</dbReference>
<dbReference type="InterPro" id="IPR036770">
    <property type="entry name" value="Ankyrin_rpt-contain_sf"/>
</dbReference>